<name>A0A8C3WHK9_9CETA</name>
<proteinExistence type="predicted"/>
<evidence type="ECO:0000313" key="2">
    <source>
        <dbReference type="Ensembl" id="ENSCWAP00000010915.1"/>
    </source>
</evidence>
<dbReference type="Proteomes" id="UP000694540">
    <property type="component" value="Unplaced"/>
</dbReference>
<evidence type="ECO:0000256" key="1">
    <source>
        <dbReference type="SAM" id="MobiDB-lite"/>
    </source>
</evidence>
<accession>A0A8C3WHK9</accession>
<evidence type="ECO:0000313" key="3">
    <source>
        <dbReference type="Proteomes" id="UP000694540"/>
    </source>
</evidence>
<reference evidence="2" key="1">
    <citation type="submission" date="2025-08" db="UniProtKB">
        <authorList>
            <consortium name="Ensembl"/>
        </authorList>
    </citation>
    <scope>IDENTIFICATION</scope>
</reference>
<organism evidence="2 3">
    <name type="scientific">Catagonus wagneri</name>
    <name type="common">Chacoan peccary</name>
    <dbReference type="NCBI Taxonomy" id="51154"/>
    <lineage>
        <taxon>Eukaryota</taxon>
        <taxon>Metazoa</taxon>
        <taxon>Chordata</taxon>
        <taxon>Craniata</taxon>
        <taxon>Vertebrata</taxon>
        <taxon>Euteleostomi</taxon>
        <taxon>Mammalia</taxon>
        <taxon>Eutheria</taxon>
        <taxon>Laurasiatheria</taxon>
        <taxon>Artiodactyla</taxon>
        <taxon>Suina</taxon>
        <taxon>Tayassuidae</taxon>
        <taxon>Catagonus</taxon>
    </lineage>
</organism>
<protein>
    <submittedName>
        <fullName evidence="2">Uncharacterized protein</fullName>
    </submittedName>
</protein>
<keyword evidence="3" id="KW-1185">Reference proteome</keyword>
<reference evidence="2" key="2">
    <citation type="submission" date="2025-09" db="UniProtKB">
        <authorList>
            <consortium name="Ensembl"/>
        </authorList>
    </citation>
    <scope>IDENTIFICATION</scope>
</reference>
<dbReference type="Ensembl" id="ENSCWAT00000011884.1">
    <property type="protein sequence ID" value="ENSCWAP00000010915.1"/>
    <property type="gene ID" value="ENSCWAG00000008539.1"/>
</dbReference>
<sequence length="61" mass="7020">VGRRRGSDSYVAQFRRYLEKLGVLDTLTKCFGFLTASLSRYPRKPRSKAASPRTGRNEREL</sequence>
<dbReference type="AlphaFoldDB" id="A0A8C3WHK9"/>
<feature type="region of interest" description="Disordered" evidence="1">
    <location>
        <begin position="42"/>
        <end position="61"/>
    </location>
</feature>
<dbReference type="GeneTree" id="ENSGT00940000165268"/>